<name>A0A1N6FBT1_9FLAO</name>
<accession>A0A1N6FBT1</accession>
<dbReference type="RefSeq" id="WP_074229358.1">
    <property type="nucleotide sequence ID" value="NZ_FSRQ01000001.1"/>
</dbReference>
<sequence>MQGIEPKFHNALIERAKYYRYLLVESQKDTDSNYAIDIDEVSELGNLYEEYLKNKIQLEKSIKKYKECHKKAQVQLSLKMRILRRNLRKG</sequence>
<proteinExistence type="predicted"/>
<dbReference type="STRING" id="59733.SAMN05421769_1173"/>
<gene>
    <name evidence="1" type="ORF">SAMN05421769_1173</name>
</gene>
<reference evidence="2" key="1">
    <citation type="submission" date="2016-12" db="EMBL/GenBank/DDBJ databases">
        <authorList>
            <person name="Varghese N."/>
            <person name="Submissions S."/>
        </authorList>
    </citation>
    <scope>NUCLEOTIDE SEQUENCE [LARGE SCALE GENOMIC DNA]</scope>
    <source>
        <strain evidence="2">DSM 16779</strain>
    </source>
</reference>
<dbReference type="EMBL" id="FSRQ01000001">
    <property type="protein sequence ID" value="SIN92702.1"/>
    <property type="molecule type" value="Genomic_DNA"/>
</dbReference>
<dbReference type="Proteomes" id="UP000184782">
    <property type="component" value="Unassembled WGS sequence"/>
</dbReference>
<dbReference type="AlphaFoldDB" id="A0A1N6FBT1"/>
<dbReference type="OrthoDB" id="1273940at2"/>
<evidence type="ECO:0000313" key="1">
    <source>
        <dbReference type="EMBL" id="SIN92702.1"/>
    </source>
</evidence>
<evidence type="ECO:0000313" key="2">
    <source>
        <dbReference type="Proteomes" id="UP000184782"/>
    </source>
</evidence>
<keyword evidence="2" id="KW-1185">Reference proteome</keyword>
<protein>
    <submittedName>
        <fullName evidence="1">Uncharacterized protein</fullName>
    </submittedName>
</protein>
<organism evidence="1 2">
    <name type="scientific">Chryseobacterium scophthalmum</name>
    <dbReference type="NCBI Taxonomy" id="59733"/>
    <lineage>
        <taxon>Bacteria</taxon>
        <taxon>Pseudomonadati</taxon>
        <taxon>Bacteroidota</taxon>
        <taxon>Flavobacteriia</taxon>
        <taxon>Flavobacteriales</taxon>
        <taxon>Weeksellaceae</taxon>
        <taxon>Chryseobacterium group</taxon>
        <taxon>Chryseobacterium</taxon>
    </lineage>
</organism>